<organism evidence="1 2">
    <name type="scientific">Cohnella yongneupensis</name>
    <dbReference type="NCBI Taxonomy" id="425006"/>
    <lineage>
        <taxon>Bacteria</taxon>
        <taxon>Bacillati</taxon>
        <taxon>Bacillota</taxon>
        <taxon>Bacilli</taxon>
        <taxon>Bacillales</taxon>
        <taxon>Paenibacillaceae</taxon>
        <taxon>Cohnella</taxon>
    </lineage>
</organism>
<dbReference type="SUPFAM" id="SSF46785">
    <property type="entry name" value="Winged helix' DNA-binding domain"/>
    <property type="match status" value="1"/>
</dbReference>
<gene>
    <name evidence="1" type="ORF">ACFPQ4_05830</name>
</gene>
<dbReference type="GO" id="GO:0003677">
    <property type="term" value="F:DNA binding"/>
    <property type="evidence" value="ECO:0007669"/>
    <property type="project" value="UniProtKB-KW"/>
</dbReference>
<dbReference type="InterPro" id="IPR036390">
    <property type="entry name" value="WH_DNA-bd_sf"/>
</dbReference>
<sequence>MDFHTAYEAFINKHRKLRTGRRLTRLIEGHGYLEKLVLQNIWWPAIGNFDHLHPEYEVSDFRDGTRFLDFAWLPGPIKLNVEGDGHETHGNKISKENFSDERLRQNHLVIDDWKVLRFSHDSVKDQPRMCQQLLQQFMGKFFGSLRNPAVMVSLEEREILRLAFRLGGVVCPVEVCILLRIEQQTARKRLHGLLEKGLLEPVSPSNRRVARYRVTKSITDEHLR</sequence>
<proteinExistence type="predicted"/>
<dbReference type="EMBL" id="JBHSNC010000017">
    <property type="protein sequence ID" value="MFC5528973.1"/>
    <property type="molecule type" value="Genomic_DNA"/>
</dbReference>
<dbReference type="Proteomes" id="UP001596108">
    <property type="component" value="Unassembled WGS sequence"/>
</dbReference>
<name>A0ABW0QVX1_9BACL</name>
<evidence type="ECO:0000313" key="2">
    <source>
        <dbReference type="Proteomes" id="UP001596108"/>
    </source>
</evidence>
<dbReference type="RefSeq" id="WP_378110842.1">
    <property type="nucleotide sequence ID" value="NZ_JBHSNC010000017.1"/>
</dbReference>
<evidence type="ECO:0000313" key="1">
    <source>
        <dbReference type="EMBL" id="MFC5528973.1"/>
    </source>
</evidence>
<keyword evidence="1" id="KW-0238">DNA-binding</keyword>
<dbReference type="Gene3D" id="3.40.960.10">
    <property type="entry name" value="VSR Endonuclease"/>
    <property type="match status" value="1"/>
</dbReference>
<comment type="caution">
    <text evidence="1">The sequence shown here is derived from an EMBL/GenBank/DDBJ whole genome shotgun (WGS) entry which is preliminary data.</text>
</comment>
<reference evidence="2" key="1">
    <citation type="journal article" date="2019" name="Int. J. Syst. Evol. Microbiol.">
        <title>The Global Catalogue of Microorganisms (GCM) 10K type strain sequencing project: providing services to taxonomists for standard genome sequencing and annotation.</title>
        <authorList>
            <consortium name="The Broad Institute Genomics Platform"/>
            <consortium name="The Broad Institute Genome Sequencing Center for Infectious Disease"/>
            <person name="Wu L."/>
            <person name="Ma J."/>
        </authorList>
    </citation>
    <scope>NUCLEOTIDE SEQUENCE [LARGE SCALE GENOMIC DNA]</scope>
    <source>
        <strain evidence="2">CGMCC 1.18578</strain>
    </source>
</reference>
<protein>
    <submittedName>
        <fullName evidence="1">DNA-binding response regulator</fullName>
    </submittedName>
</protein>
<keyword evidence="2" id="KW-1185">Reference proteome</keyword>
<accession>A0ABW0QVX1</accession>